<keyword evidence="3" id="KW-1185">Reference proteome</keyword>
<accession>A0ABD1K4F4</accession>
<dbReference type="Proteomes" id="UP001591681">
    <property type="component" value="Unassembled WGS sequence"/>
</dbReference>
<evidence type="ECO:0000256" key="1">
    <source>
        <dbReference type="SAM" id="MobiDB-lite"/>
    </source>
</evidence>
<evidence type="ECO:0000313" key="3">
    <source>
        <dbReference type="Proteomes" id="UP001591681"/>
    </source>
</evidence>
<dbReference type="EMBL" id="JBHFQA010000009">
    <property type="protein sequence ID" value="KAL2094017.1"/>
    <property type="molecule type" value="Genomic_DNA"/>
</dbReference>
<organism evidence="2 3">
    <name type="scientific">Coilia grayii</name>
    <name type="common">Gray's grenadier anchovy</name>
    <dbReference type="NCBI Taxonomy" id="363190"/>
    <lineage>
        <taxon>Eukaryota</taxon>
        <taxon>Metazoa</taxon>
        <taxon>Chordata</taxon>
        <taxon>Craniata</taxon>
        <taxon>Vertebrata</taxon>
        <taxon>Euteleostomi</taxon>
        <taxon>Actinopterygii</taxon>
        <taxon>Neopterygii</taxon>
        <taxon>Teleostei</taxon>
        <taxon>Clupei</taxon>
        <taxon>Clupeiformes</taxon>
        <taxon>Clupeoidei</taxon>
        <taxon>Engraulidae</taxon>
        <taxon>Coilinae</taxon>
        <taxon>Coilia</taxon>
    </lineage>
</organism>
<gene>
    <name evidence="2" type="ORF">ACEWY4_011329</name>
</gene>
<protein>
    <submittedName>
        <fullName evidence="2">Uncharacterized protein</fullName>
    </submittedName>
</protein>
<evidence type="ECO:0000313" key="2">
    <source>
        <dbReference type="EMBL" id="KAL2094017.1"/>
    </source>
</evidence>
<feature type="region of interest" description="Disordered" evidence="1">
    <location>
        <begin position="254"/>
        <end position="276"/>
    </location>
</feature>
<proteinExistence type="predicted"/>
<reference evidence="2 3" key="1">
    <citation type="submission" date="2024-09" db="EMBL/GenBank/DDBJ databases">
        <title>A chromosome-level genome assembly of Gray's grenadier anchovy, Coilia grayii.</title>
        <authorList>
            <person name="Fu Z."/>
        </authorList>
    </citation>
    <scope>NUCLEOTIDE SEQUENCE [LARGE SCALE GENOMIC DNA]</scope>
    <source>
        <strain evidence="2">G4</strain>
        <tissue evidence="2">Muscle</tissue>
    </source>
</reference>
<dbReference type="AlphaFoldDB" id="A0ABD1K4F4"/>
<sequence>MNRLNKCVRDRMSSSVRTELESVFRDISLEIKEKEKTLRATLESFSQDMSQLDTEIKAARGAWKTTKKTLIGKLEAARKTAAHNCTAEKRSMIFAVKGERERKEEEDKKLEHNEHKLLQEQLNKVDDDDALAEKEKDQSIKDFFTHERLSNERVHKVVTGGLRTAGLKQRLLAQLRLPRSRKPEKVLLQETELEEDPRLQALWESFEQKEKELRAEMSKGEEKIRDTHLTENRNLDRKMSKVLERIQAKELKLAKEREEKEKKREEEGEVKHRAEEGQRRWRRFISWCIRRD</sequence>
<name>A0ABD1K4F4_9TELE</name>
<comment type="caution">
    <text evidence="2">The sequence shown here is derived from an EMBL/GenBank/DDBJ whole genome shotgun (WGS) entry which is preliminary data.</text>
</comment>